<gene>
    <name evidence="1" type="ORF">HMPREF9136_0366</name>
</gene>
<name>F9D0I8_PREDD</name>
<evidence type="ECO:0000313" key="1">
    <source>
        <dbReference type="EMBL" id="EGQ17004.1"/>
    </source>
</evidence>
<organism evidence="1 2">
    <name type="scientific">Prevotella dentalis (strain ATCC 49559 / DSM 3688 / JCM 13448 / NCTC 12043 / ES 2772)</name>
    <name type="common">Mitsuokella dentalis</name>
    <dbReference type="NCBI Taxonomy" id="908937"/>
    <lineage>
        <taxon>Bacteria</taxon>
        <taxon>Pseudomonadati</taxon>
        <taxon>Bacteroidota</taxon>
        <taxon>Bacteroidia</taxon>
        <taxon>Bacteroidales</taxon>
        <taxon>Prevotellaceae</taxon>
        <taxon>Prevotella</taxon>
    </lineage>
</organism>
<sequence>MKSDIKFKCFVINKVRLYVNHSGMAWPRPRKSGAKVPFFSESEGIGVEGGKGFILF</sequence>
<dbReference type="Proteomes" id="UP000007820">
    <property type="component" value="Unassembled WGS sequence"/>
</dbReference>
<accession>F9D0I8</accession>
<reference evidence="1 2" key="1">
    <citation type="submission" date="2011-04" db="EMBL/GenBank/DDBJ databases">
        <authorList>
            <person name="Muzny D."/>
            <person name="Qin X."/>
            <person name="Deng J."/>
            <person name="Jiang H."/>
            <person name="Liu Y."/>
            <person name="Qu J."/>
            <person name="Song X.-Z."/>
            <person name="Zhang L."/>
            <person name="Thornton R."/>
            <person name="Coyle M."/>
            <person name="Francisco L."/>
            <person name="Jackson L."/>
            <person name="Javaid M."/>
            <person name="Korchina V."/>
            <person name="Kovar C."/>
            <person name="Mata R."/>
            <person name="Mathew T."/>
            <person name="Ngo R."/>
            <person name="Nguyen L."/>
            <person name="Nguyen N."/>
            <person name="Okwuonu G."/>
            <person name="Ongeri F."/>
            <person name="Pham C."/>
            <person name="Simmons D."/>
            <person name="Wilczek-Boney K."/>
            <person name="Hale W."/>
            <person name="Jakkamsetti A."/>
            <person name="Pham P."/>
            <person name="Ruth R."/>
            <person name="San Lucas F."/>
            <person name="Warren J."/>
            <person name="Zhang J."/>
            <person name="Zhao Z."/>
            <person name="Zhou C."/>
            <person name="Zhu D."/>
            <person name="Lee S."/>
            <person name="Bess C."/>
            <person name="Blankenburg K."/>
            <person name="Forbes L."/>
            <person name="Fu Q."/>
            <person name="Gubbala S."/>
            <person name="Hirani K."/>
            <person name="Jayaseelan J.C."/>
            <person name="Lara F."/>
            <person name="Munidasa M."/>
            <person name="Palculict T."/>
            <person name="Patil S."/>
            <person name="Pu L.-L."/>
            <person name="Saada N."/>
            <person name="Tang L."/>
            <person name="Weissenberger G."/>
            <person name="Zhu Y."/>
            <person name="Hemphill L."/>
            <person name="Shang Y."/>
            <person name="Youmans B."/>
            <person name="Ayvaz T."/>
            <person name="Ross M."/>
            <person name="Santibanez J."/>
            <person name="Aqrawi P."/>
            <person name="Gross S."/>
            <person name="Joshi V."/>
            <person name="Fowler G."/>
            <person name="Nazareth L."/>
            <person name="Reid J."/>
            <person name="Worley K."/>
            <person name="Petrosino J."/>
            <person name="Highlander S."/>
            <person name="Gibbs R."/>
        </authorList>
    </citation>
    <scope>NUCLEOTIDE SEQUENCE [LARGE SCALE GENOMIC DNA]</scope>
    <source>
        <strain evidence="1 2">DSM 3688</strain>
    </source>
</reference>
<comment type="caution">
    <text evidence="1">The sequence shown here is derived from an EMBL/GenBank/DDBJ whole genome shotgun (WGS) entry which is preliminary data.</text>
</comment>
<protein>
    <submittedName>
        <fullName evidence="1">Uncharacterized protein</fullName>
    </submittedName>
</protein>
<dbReference type="AlphaFoldDB" id="F9D0I8"/>
<evidence type="ECO:0000313" key="2">
    <source>
        <dbReference type="Proteomes" id="UP000007820"/>
    </source>
</evidence>
<dbReference type="EMBL" id="AFPW01000005">
    <property type="protein sequence ID" value="EGQ17004.1"/>
    <property type="molecule type" value="Genomic_DNA"/>
</dbReference>
<proteinExistence type="predicted"/>